<sequence>MKEIQVLTDKFSIGLSVLCAVHCLLLPLLLVSLPSLGALQLQNEAFHTWMLVAVIPISIYALTMGCKKHQRYHLLFWGFSGLLLMVIAVIFGHDIGGEAGEKSLTLLGAIFVVIAHWGNFKHCKKINVLTKK</sequence>
<dbReference type="OrthoDB" id="34373at2"/>
<keyword evidence="1" id="KW-0472">Membrane</keyword>
<dbReference type="EMBL" id="JQED01000047">
    <property type="protein sequence ID" value="KGJ88355.1"/>
    <property type="molecule type" value="Genomic_DNA"/>
</dbReference>
<dbReference type="RefSeq" id="WP_033095155.1">
    <property type="nucleotide sequence ID" value="NZ_JQED01000047.1"/>
</dbReference>
<evidence type="ECO:0000313" key="3">
    <source>
        <dbReference type="Proteomes" id="UP000029843"/>
    </source>
</evidence>
<reference evidence="2 3" key="1">
    <citation type="submission" date="2014-08" db="EMBL/GenBank/DDBJ databases">
        <title>Genomic and Phenotypic Diversity of Colwellia psychrerythraea strains from Disparate Marine Basins.</title>
        <authorList>
            <person name="Techtmann S.M."/>
            <person name="Stelling S.C."/>
            <person name="Utturkar S.M."/>
            <person name="Alshibli N."/>
            <person name="Harris A."/>
            <person name="Brown S.D."/>
            <person name="Hazen T.C."/>
        </authorList>
    </citation>
    <scope>NUCLEOTIDE SEQUENCE [LARGE SCALE GENOMIC DNA]</scope>
    <source>
        <strain evidence="2 3">ND2E</strain>
    </source>
</reference>
<organism evidence="2 3">
    <name type="scientific">Colwellia psychrerythraea</name>
    <name type="common">Vibrio psychroerythus</name>
    <dbReference type="NCBI Taxonomy" id="28229"/>
    <lineage>
        <taxon>Bacteria</taxon>
        <taxon>Pseudomonadati</taxon>
        <taxon>Pseudomonadota</taxon>
        <taxon>Gammaproteobacteria</taxon>
        <taxon>Alteromonadales</taxon>
        <taxon>Colwelliaceae</taxon>
        <taxon>Colwellia</taxon>
    </lineage>
</organism>
<feature type="transmembrane region" description="Helical" evidence="1">
    <location>
        <begin position="45"/>
        <end position="62"/>
    </location>
</feature>
<comment type="caution">
    <text evidence="2">The sequence shown here is derived from an EMBL/GenBank/DDBJ whole genome shotgun (WGS) entry which is preliminary data.</text>
</comment>
<evidence type="ECO:0000256" key="1">
    <source>
        <dbReference type="SAM" id="Phobius"/>
    </source>
</evidence>
<dbReference type="Pfam" id="PF03203">
    <property type="entry name" value="MerC"/>
    <property type="match status" value="1"/>
</dbReference>
<feature type="transmembrane region" description="Helical" evidence="1">
    <location>
        <begin position="103"/>
        <end position="120"/>
    </location>
</feature>
<dbReference type="PATRIC" id="fig|28229.4.peg.3537"/>
<keyword evidence="1" id="KW-1133">Transmembrane helix</keyword>
<gene>
    <name evidence="2" type="ORF">ND2E_4191</name>
</gene>
<dbReference type="AlphaFoldDB" id="A0A099KDF2"/>
<feature type="transmembrane region" description="Helical" evidence="1">
    <location>
        <begin position="74"/>
        <end position="91"/>
    </location>
</feature>
<evidence type="ECO:0000313" key="2">
    <source>
        <dbReference type="EMBL" id="KGJ88355.1"/>
    </source>
</evidence>
<dbReference type="GO" id="GO:0016020">
    <property type="term" value="C:membrane"/>
    <property type="evidence" value="ECO:0007669"/>
    <property type="project" value="InterPro"/>
</dbReference>
<dbReference type="Proteomes" id="UP000029843">
    <property type="component" value="Unassembled WGS sequence"/>
</dbReference>
<dbReference type="GO" id="GO:0015097">
    <property type="term" value="F:mercury ion transmembrane transporter activity"/>
    <property type="evidence" value="ECO:0007669"/>
    <property type="project" value="InterPro"/>
</dbReference>
<feature type="transmembrane region" description="Helical" evidence="1">
    <location>
        <begin position="12"/>
        <end position="33"/>
    </location>
</feature>
<dbReference type="InterPro" id="IPR004891">
    <property type="entry name" value="Mercury-R_MerC"/>
</dbReference>
<name>A0A099KDF2_COLPS</name>
<proteinExistence type="predicted"/>
<accession>A0A099KDF2</accession>
<keyword evidence="1" id="KW-0812">Transmembrane</keyword>
<protein>
    <submittedName>
        <fullName evidence="2">MerC mercury resistance protein</fullName>
    </submittedName>
</protein>